<proteinExistence type="predicted"/>
<evidence type="ECO:0000259" key="1">
    <source>
        <dbReference type="Pfam" id="PF13482"/>
    </source>
</evidence>
<dbReference type="PANTHER" id="PTHR38462:SF1">
    <property type="entry name" value="YPRB RIBONUCLEASE H-LIKE DOMAIN-CONTAINING PROTEIN"/>
    <property type="match status" value="1"/>
</dbReference>
<accession>A0A3P3XFD5</accession>
<dbReference type="GO" id="GO:0003676">
    <property type="term" value="F:nucleic acid binding"/>
    <property type="evidence" value="ECO:0007669"/>
    <property type="project" value="InterPro"/>
</dbReference>
<dbReference type="PANTHER" id="PTHR38462">
    <property type="entry name" value="EXONUCLEASE-LIKE PROTEIN"/>
    <property type="match status" value="1"/>
</dbReference>
<reference evidence="2" key="1">
    <citation type="submission" date="2017-02" db="EMBL/GenBank/DDBJ databases">
        <authorList>
            <person name="Regsiter A."/>
            <person name="William W."/>
        </authorList>
    </citation>
    <scope>NUCLEOTIDE SEQUENCE</scope>
    <source>
        <strain evidence="2">Bib</strain>
    </source>
</reference>
<dbReference type="InterPro" id="IPR036397">
    <property type="entry name" value="RNaseH_sf"/>
</dbReference>
<dbReference type="Gene3D" id="3.30.420.10">
    <property type="entry name" value="Ribonuclease H-like superfamily/Ribonuclease H"/>
    <property type="match status" value="1"/>
</dbReference>
<name>A0A3P3XFD5_9SPIR</name>
<dbReference type="Pfam" id="PF13482">
    <property type="entry name" value="RNase_H_2"/>
    <property type="match status" value="1"/>
</dbReference>
<protein>
    <recommendedName>
        <fullName evidence="1">YprB ribonuclease H-like domain-containing protein</fullName>
    </recommendedName>
</protein>
<dbReference type="InterPro" id="IPR038720">
    <property type="entry name" value="YprB_RNase_H-like_dom"/>
</dbReference>
<gene>
    <name evidence="2" type="ORF">SPIROBIBN47_100050</name>
</gene>
<sequence>MNLKERLALIKNEKTKLKPSAPRKRFIPEGWQEIAPLVWAREVSRPFRQVPETLSPSIMRPLVPAYDEAMHVEPGSVPAGYIAFFDLETTGLSGGAGTIAFLCTTATFEGSSLFLKQIYLEDYPGEPEFLKKVIENLSAAKWIASYNGTAFDIPLLQVRCVLNRIAMPQLRHIDLLHDCRRFWGRSVQSCALQSMEAFLLGKERESDIPGALVPKVWLDLVKSELPSEEQKALMVLVWKHNLEDVVSLAELFLLAEMAYRDPVSGVARYAIDPAAIASRLLKTGRTEEARKLLLMVRDQNSALDCQGEKRMRALRVLASLARREKNHRLFAETILAMDNSAYGCVAKAKLFEHVYKDPQAALEWAKSAREILASQKELSKELWEGQEPRQLPYLTIESLQHRIARLERKAAKQKGL</sequence>
<dbReference type="AlphaFoldDB" id="A0A3P3XFD5"/>
<dbReference type="SUPFAM" id="SSF53098">
    <property type="entry name" value="Ribonuclease H-like"/>
    <property type="match status" value="1"/>
</dbReference>
<feature type="domain" description="YprB ribonuclease H-like" evidence="1">
    <location>
        <begin position="83"/>
        <end position="252"/>
    </location>
</feature>
<dbReference type="InterPro" id="IPR012337">
    <property type="entry name" value="RNaseH-like_sf"/>
</dbReference>
<dbReference type="EMBL" id="FWDM01000002">
    <property type="protein sequence ID" value="SLM09820.1"/>
    <property type="molecule type" value="Genomic_DNA"/>
</dbReference>
<evidence type="ECO:0000313" key="2">
    <source>
        <dbReference type="EMBL" id="SLM09820.1"/>
    </source>
</evidence>
<organism evidence="2">
    <name type="scientific">uncultured spirochete</name>
    <dbReference type="NCBI Taxonomy" id="156406"/>
    <lineage>
        <taxon>Bacteria</taxon>
        <taxon>Pseudomonadati</taxon>
        <taxon>Spirochaetota</taxon>
        <taxon>Spirochaetia</taxon>
        <taxon>Spirochaetales</taxon>
        <taxon>environmental samples</taxon>
    </lineage>
</organism>